<dbReference type="EMBL" id="BAAADU010000002">
    <property type="protein sequence ID" value="GAA0647285.1"/>
    <property type="molecule type" value="Genomic_DNA"/>
</dbReference>
<feature type="transmembrane region" description="Helical" evidence="1">
    <location>
        <begin position="6"/>
        <end position="29"/>
    </location>
</feature>
<feature type="transmembrane region" description="Helical" evidence="1">
    <location>
        <begin position="41"/>
        <end position="61"/>
    </location>
</feature>
<name>A0AAV3T002_9EURY</name>
<keyword evidence="1" id="KW-1133">Transmembrane helix</keyword>
<proteinExistence type="predicted"/>
<dbReference type="AlphaFoldDB" id="A0AAV3T002"/>
<accession>A0AAV3T002</accession>
<dbReference type="RefSeq" id="WP_227261577.1">
    <property type="nucleotide sequence ID" value="NZ_BAAADU010000002.1"/>
</dbReference>
<dbReference type="InterPro" id="IPR008407">
    <property type="entry name" value="Brnchd-chn_aa_trnsp_AzlD"/>
</dbReference>
<evidence type="ECO:0000313" key="3">
    <source>
        <dbReference type="Proteomes" id="UP001500194"/>
    </source>
</evidence>
<protein>
    <recommendedName>
        <fullName evidence="4">AzlD domain-containing protein</fullName>
    </recommendedName>
</protein>
<keyword evidence="1" id="KW-0812">Transmembrane</keyword>
<feature type="transmembrane region" description="Helical" evidence="1">
    <location>
        <begin position="81"/>
        <end position="102"/>
    </location>
</feature>
<comment type="caution">
    <text evidence="2">The sequence shown here is derived from an EMBL/GenBank/DDBJ whole genome shotgun (WGS) entry which is preliminary data.</text>
</comment>
<evidence type="ECO:0000313" key="2">
    <source>
        <dbReference type="EMBL" id="GAA0647285.1"/>
    </source>
</evidence>
<gene>
    <name evidence="2" type="ORF">GCM10009019_07130</name>
</gene>
<sequence>MNDLTLWGLVLAIGAATFLIRYSFIYLVGRTGDLPPRISHALAFVPPAVFAALVVPEFVSYDGVLHVAPDQLGAGIAAALVAWYTENMFATIAAGMLALWTLRFLV</sequence>
<evidence type="ECO:0000256" key="1">
    <source>
        <dbReference type="SAM" id="Phobius"/>
    </source>
</evidence>
<evidence type="ECO:0008006" key="4">
    <source>
        <dbReference type="Google" id="ProtNLM"/>
    </source>
</evidence>
<keyword evidence="3" id="KW-1185">Reference proteome</keyword>
<reference evidence="2 3" key="1">
    <citation type="journal article" date="2019" name="Int. J. Syst. Evol. Microbiol.">
        <title>The Global Catalogue of Microorganisms (GCM) 10K type strain sequencing project: providing services to taxonomists for standard genome sequencing and annotation.</title>
        <authorList>
            <consortium name="The Broad Institute Genomics Platform"/>
            <consortium name="The Broad Institute Genome Sequencing Center for Infectious Disease"/>
            <person name="Wu L."/>
            <person name="Ma J."/>
        </authorList>
    </citation>
    <scope>NUCLEOTIDE SEQUENCE [LARGE SCALE GENOMIC DNA]</scope>
    <source>
        <strain evidence="2 3">JCM 16327</strain>
    </source>
</reference>
<organism evidence="2 3">
    <name type="scientific">Salarchaeum japonicum</name>
    <dbReference type="NCBI Taxonomy" id="555573"/>
    <lineage>
        <taxon>Archaea</taxon>
        <taxon>Methanobacteriati</taxon>
        <taxon>Methanobacteriota</taxon>
        <taxon>Stenosarchaea group</taxon>
        <taxon>Halobacteria</taxon>
        <taxon>Halobacteriales</taxon>
        <taxon>Halobacteriaceae</taxon>
    </lineage>
</organism>
<keyword evidence="1" id="KW-0472">Membrane</keyword>
<dbReference type="Pfam" id="PF05437">
    <property type="entry name" value="AzlD"/>
    <property type="match status" value="1"/>
</dbReference>
<dbReference type="GeneID" id="68572165"/>
<dbReference type="Proteomes" id="UP001500194">
    <property type="component" value="Unassembled WGS sequence"/>
</dbReference>